<evidence type="ECO:0000313" key="2">
    <source>
        <dbReference type="EMBL" id="GAG57444.1"/>
    </source>
</evidence>
<accession>X0YMC7</accession>
<keyword evidence="1" id="KW-0472">Membrane</keyword>
<feature type="transmembrane region" description="Helical" evidence="1">
    <location>
        <begin position="12"/>
        <end position="35"/>
    </location>
</feature>
<dbReference type="Gene3D" id="1.20.1740.10">
    <property type="entry name" value="Amino acid/polyamine transporter I"/>
    <property type="match status" value="1"/>
</dbReference>
<reference evidence="2" key="1">
    <citation type="journal article" date="2014" name="Front. Microbiol.">
        <title>High frequency of phylogenetically diverse reductive dehalogenase-homologous genes in deep subseafloor sedimentary metagenomes.</title>
        <authorList>
            <person name="Kawai M."/>
            <person name="Futagami T."/>
            <person name="Toyoda A."/>
            <person name="Takaki Y."/>
            <person name="Nishi S."/>
            <person name="Hori S."/>
            <person name="Arai W."/>
            <person name="Tsubouchi T."/>
            <person name="Morono Y."/>
            <person name="Uchiyama I."/>
            <person name="Ito T."/>
            <person name="Fujiyama A."/>
            <person name="Inagaki F."/>
            <person name="Takami H."/>
        </authorList>
    </citation>
    <scope>NUCLEOTIDE SEQUENCE</scope>
    <source>
        <strain evidence="2">Expedition CK06-06</strain>
    </source>
</reference>
<protein>
    <submittedName>
        <fullName evidence="2">Uncharacterized protein</fullName>
    </submittedName>
</protein>
<organism evidence="2">
    <name type="scientific">marine sediment metagenome</name>
    <dbReference type="NCBI Taxonomy" id="412755"/>
    <lineage>
        <taxon>unclassified sequences</taxon>
        <taxon>metagenomes</taxon>
        <taxon>ecological metagenomes</taxon>
    </lineage>
</organism>
<dbReference type="EMBL" id="BART01006080">
    <property type="protein sequence ID" value="GAG57444.1"/>
    <property type="molecule type" value="Genomic_DNA"/>
</dbReference>
<feature type="transmembrane region" description="Helical" evidence="1">
    <location>
        <begin position="47"/>
        <end position="68"/>
    </location>
</feature>
<dbReference type="AlphaFoldDB" id="X0YMC7"/>
<keyword evidence="1" id="KW-1133">Transmembrane helix</keyword>
<keyword evidence="1" id="KW-0812">Transmembrane</keyword>
<name>X0YMC7_9ZZZZ</name>
<evidence type="ECO:0000256" key="1">
    <source>
        <dbReference type="SAM" id="Phobius"/>
    </source>
</evidence>
<proteinExistence type="predicted"/>
<gene>
    <name evidence="2" type="ORF">S01H4_13823</name>
</gene>
<sequence length="78" mass="8253">MSTSDKQHHPRRVLGSGFTLAATIGGTIGLGILRTPGEVATVVTDPLMFVSLWVLGGLFSLLCAFVLAELTRDDLVVI</sequence>
<comment type="caution">
    <text evidence="2">The sequence shown here is derived from an EMBL/GenBank/DDBJ whole genome shotgun (WGS) entry which is preliminary data.</text>
</comment>